<evidence type="ECO:0000313" key="1">
    <source>
        <dbReference type="EMBL" id="UZF16765.1"/>
    </source>
</evidence>
<sequence length="52" mass="5482">MALKTTIASPNKAAAPLFDRPGVSAFGLPKMYVTPLSGVPPTVKVLEKKEGR</sequence>
<geneLocation type="plasmid" evidence="1">
    <name>p1</name>
</geneLocation>
<proteinExistence type="predicted"/>
<reference evidence="1" key="1">
    <citation type="submission" date="2021-10" db="EMBL/GenBank/DDBJ databases">
        <title>Complete genome sequences of five Ralstonia solancearum strains isolated from sunflower.</title>
        <authorList>
            <person name="She X."/>
            <person name="He Z."/>
        </authorList>
    </citation>
    <scope>NUCLEOTIDE SEQUENCE</scope>
    <source>
        <strain evidence="1">RS638</strain>
    </source>
</reference>
<dbReference type="EMBL" id="CP085044">
    <property type="protein sequence ID" value="UZF16765.1"/>
    <property type="molecule type" value="Genomic_DNA"/>
</dbReference>
<gene>
    <name evidence="1" type="ORF">LH706_22510</name>
</gene>
<organism evidence="1">
    <name type="scientific">Ralstonia solanacearum</name>
    <name type="common">Pseudomonas solanacearum</name>
    <dbReference type="NCBI Taxonomy" id="305"/>
    <lineage>
        <taxon>Bacteria</taxon>
        <taxon>Pseudomonadati</taxon>
        <taxon>Pseudomonadota</taxon>
        <taxon>Betaproteobacteria</taxon>
        <taxon>Burkholderiales</taxon>
        <taxon>Burkholderiaceae</taxon>
        <taxon>Ralstonia</taxon>
        <taxon>Ralstonia solanacearum species complex</taxon>
    </lineage>
</organism>
<protein>
    <submittedName>
        <fullName evidence="1">Uncharacterized protein</fullName>
    </submittedName>
</protein>
<keyword evidence="1" id="KW-0614">Plasmid</keyword>
<name>A0ABY6NHH7_RALSL</name>
<accession>A0ABY6NHH7</accession>